<dbReference type="EMBL" id="CP071839">
    <property type="protein sequence ID" value="QTE03038.1"/>
    <property type="molecule type" value="Genomic_DNA"/>
</dbReference>
<dbReference type="RefSeq" id="WP_208036250.1">
    <property type="nucleotide sequence ID" value="NZ_CP071839.1"/>
</dbReference>
<keyword evidence="4" id="KW-1185">Reference proteome</keyword>
<gene>
    <name evidence="3" type="ORF">S1361_37230</name>
</gene>
<dbReference type="PANTHER" id="PTHR43745">
    <property type="entry name" value="NITROREDUCTASE MJ1384-RELATED"/>
    <property type="match status" value="1"/>
</dbReference>
<dbReference type="PANTHER" id="PTHR43745:SF2">
    <property type="entry name" value="NITROREDUCTASE MJ1384-RELATED"/>
    <property type="match status" value="1"/>
</dbReference>
<reference evidence="3 4" key="1">
    <citation type="submission" date="2021-03" db="EMBL/GenBank/DDBJ databases">
        <title>Complete genome sequence of Streptomyces cyanogenus S136, producer of anticancer angucycline landomycin A.</title>
        <authorList>
            <person name="Hrab P."/>
            <person name="Ruckert C."/>
            <person name="Busche T."/>
            <person name="Ostash I."/>
            <person name="Kalinowski J."/>
            <person name="Fedorenko V."/>
            <person name="Yushchuk O."/>
            <person name="Ostash B."/>
        </authorList>
    </citation>
    <scope>NUCLEOTIDE SEQUENCE [LARGE SCALE GENOMIC DNA]</scope>
    <source>
        <strain evidence="3 4">S136</strain>
    </source>
</reference>
<feature type="domain" description="Nitroreductase" evidence="2">
    <location>
        <begin position="334"/>
        <end position="505"/>
    </location>
</feature>
<feature type="region of interest" description="Disordered" evidence="1">
    <location>
        <begin position="248"/>
        <end position="275"/>
    </location>
</feature>
<dbReference type="Proteomes" id="UP000663908">
    <property type="component" value="Chromosome"/>
</dbReference>
<dbReference type="InterPro" id="IPR052544">
    <property type="entry name" value="Bacteriocin_Proc_Enz"/>
</dbReference>
<dbReference type="InterPro" id="IPR020051">
    <property type="entry name" value="SagB-type_dehydrogenase"/>
</dbReference>
<dbReference type="Gene3D" id="3.40.109.10">
    <property type="entry name" value="NADH Oxidase"/>
    <property type="match status" value="2"/>
</dbReference>
<evidence type="ECO:0000313" key="4">
    <source>
        <dbReference type="Proteomes" id="UP000663908"/>
    </source>
</evidence>
<dbReference type="InterPro" id="IPR029479">
    <property type="entry name" value="Nitroreductase"/>
</dbReference>
<dbReference type="NCBIfam" id="TIGR03605">
    <property type="entry name" value="antibiot_sagB"/>
    <property type="match status" value="1"/>
</dbReference>
<protein>
    <submittedName>
        <fullName evidence="3">Nitroreductase family protein</fullName>
    </submittedName>
</protein>
<dbReference type="InterPro" id="IPR000415">
    <property type="entry name" value="Nitroreductase-like"/>
</dbReference>
<proteinExistence type="predicted"/>
<accession>A0ABX7U1X5</accession>
<name>A0ABX7U1X5_STRCY</name>
<dbReference type="SUPFAM" id="SSF55469">
    <property type="entry name" value="FMN-dependent nitroreductase-like"/>
    <property type="match status" value="2"/>
</dbReference>
<evidence type="ECO:0000256" key="1">
    <source>
        <dbReference type="SAM" id="MobiDB-lite"/>
    </source>
</evidence>
<evidence type="ECO:0000313" key="3">
    <source>
        <dbReference type="EMBL" id="QTE03038.1"/>
    </source>
</evidence>
<dbReference type="CDD" id="cd02142">
    <property type="entry name" value="McbC_SagB-like_oxidoreductase"/>
    <property type="match status" value="1"/>
</dbReference>
<organism evidence="3 4">
    <name type="scientific">Streptomyces cyanogenus</name>
    <dbReference type="NCBI Taxonomy" id="80860"/>
    <lineage>
        <taxon>Bacteria</taxon>
        <taxon>Bacillati</taxon>
        <taxon>Actinomycetota</taxon>
        <taxon>Actinomycetes</taxon>
        <taxon>Kitasatosporales</taxon>
        <taxon>Streptomycetaceae</taxon>
        <taxon>Streptomyces</taxon>
    </lineage>
</organism>
<sequence length="522" mass="53878">MTTHAPTLGSAALAYLASGHQPPDALPAADPLTLPPVHKRYPSAARQPLPACAGPRDDDPARRLSWLLRQTNGLTRMRWMSGIMPLGLGTSAVRRDRGVLLSPGRTGASSGSRYPVEVYAATPGGAGLPAGLSHYDPVHHALEWLREGDGRDLLTSSLAEPPDELPEFVLLLSSVLWRNAAKYGVFGYRLQSLDVGVVTAQAAAAAAATGLSATVHLRYDDATLDEILGLTPFAESVFAVLTLHRPDVPAPHRPDGPPSAAAPTGRWRGEVPAARPGPVSVTGVPALGEVAALHAAIRAAAPGLSRPVPAWTPPPGASRHVLPAAALDVVDGFAGRRTVYGYRPGEVQQRTLGAVLAAAAEAVTADTPVGRTVRLAGVVQRVPGVETGAHLYDPAGHALVATRGSDAVAAVIGASKSPMLADECRTATAVLAPCGDLRTGVETFGDRWYRAQNIAAGALAQRVALAAAAAGLESHVHCDFDPEGVRSALGLAEGPLQPLVLVTVGPRSPDRTDPQLPLGAGV</sequence>
<dbReference type="Pfam" id="PF00881">
    <property type="entry name" value="Nitroreductase"/>
    <property type="match status" value="1"/>
</dbReference>
<evidence type="ECO:0000259" key="2">
    <source>
        <dbReference type="Pfam" id="PF00881"/>
    </source>
</evidence>